<comment type="caution">
    <text evidence="2">The sequence shown here is derived from an EMBL/GenBank/DDBJ whole genome shotgun (WGS) entry which is preliminary data.</text>
</comment>
<dbReference type="RefSeq" id="WP_311951249.1">
    <property type="nucleotide sequence ID" value="NZ_JAVLVU010000001.1"/>
</dbReference>
<sequence length="63" mass="7354">MFKQFTQNIADNQVYLLVSLGIFLAFFIVVFIMLLRSRKEHNDYMSGMPLNDSFVNTDTSFHS</sequence>
<evidence type="ECO:0000313" key="2">
    <source>
        <dbReference type="EMBL" id="MDT3403900.1"/>
    </source>
</evidence>
<protein>
    <submittedName>
        <fullName evidence="2">Cbb3-type cytochrome oxidase subunit 3</fullName>
    </submittedName>
</protein>
<keyword evidence="1" id="KW-0812">Transmembrane</keyword>
<evidence type="ECO:0000256" key="1">
    <source>
        <dbReference type="SAM" id="Phobius"/>
    </source>
</evidence>
<proteinExistence type="predicted"/>
<reference evidence="3" key="1">
    <citation type="submission" date="2023-07" db="EMBL/GenBank/DDBJ databases">
        <title>Functional and genomic diversity of the sorghum phyllosphere microbiome.</title>
        <authorList>
            <person name="Shade A."/>
        </authorList>
    </citation>
    <scope>NUCLEOTIDE SEQUENCE [LARGE SCALE GENOMIC DNA]</scope>
    <source>
        <strain evidence="3">SORGH_AS_0422</strain>
    </source>
</reference>
<feature type="transmembrane region" description="Helical" evidence="1">
    <location>
        <begin position="14"/>
        <end position="35"/>
    </location>
</feature>
<keyword evidence="1" id="KW-0472">Membrane</keyword>
<keyword evidence="3" id="KW-1185">Reference proteome</keyword>
<dbReference type="EMBL" id="JAVLVU010000001">
    <property type="protein sequence ID" value="MDT3403900.1"/>
    <property type="molecule type" value="Genomic_DNA"/>
</dbReference>
<dbReference type="Proteomes" id="UP001258315">
    <property type="component" value="Unassembled WGS sequence"/>
</dbReference>
<organism evidence="2 3">
    <name type="scientific">Mucilaginibacter terrae</name>
    <dbReference type="NCBI Taxonomy" id="1955052"/>
    <lineage>
        <taxon>Bacteria</taxon>
        <taxon>Pseudomonadati</taxon>
        <taxon>Bacteroidota</taxon>
        <taxon>Sphingobacteriia</taxon>
        <taxon>Sphingobacteriales</taxon>
        <taxon>Sphingobacteriaceae</taxon>
        <taxon>Mucilaginibacter</taxon>
    </lineage>
</organism>
<accession>A0ABU3GW56</accession>
<keyword evidence="1" id="KW-1133">Transmembrane helix</keyword>
<evidence type="ECO:0000313" key="3">
    <source>
        <dbReference type="Proteomes" id="UP001258315"/>
    </source>
</evidence>
<name>A0ABU3GW56_9SPHI</name>
<gene>
    <name evidence="2" type="ORF">QE417_002972</name>
</gene>